<proteinExistence type="predicted"/>
<dbReference type="AlphaFoldDB" id="A0A2N9EEA1"/>
<dbReference type="EMBL" id="OIVN01000039">
    <property type="protein sequence ID" value="SPC73075.1"/>
    <property type="molecule type" value="Genomic_DNA"/>
</dbReference>
<feature type="region of interest" description="Disordered" evidence="1">
    <location>
        <begin position="184"/>
        <end position="232"/>
    </location>
</feature>
<evidence type="ECO:0000313" key="3">
    <source>
        <dbReference type="EMBL" id="SPC73075.1"/>
    </source>
</evidence>
<dbReference type="SUPFAM" id="SSF56672">
    <property type="entry name" value="DNA/RNA polymerases"/>
    <property type="match status" value="1"/>
</dbReference>
<sequence>MSNLMSIKLDSTNYIVWKLQLTTILDAYSMKDHIDGSVTRPSCFLLEAEGSPTLEINQAFKAWQLRDKALLTLIYSTLNPPILSMVVGLDSAQEVWKTLEVKFTSNTKSNILSLKMELQSLKIMRSYYTLSSKGLPKEFASFCLAIKTRDDPISFKKLFVLLQTEEHFMRESSEINTTMAMVASNNKQQGRGGRHNQRGGRGGGRFNNSFSTPHSHQSPPQQQFPPRTESTRPQCQMCGKLGYLAIDCYQRMNFAHQGKIPPSKLAAMDLPTGKVLYKGLSENGVYPIYSSKFRHLRAAAQHSSSVHPTSASHSSVYSSVKSNNTGAPSSSSTKNWLLWNHRLGHPNARVLHSIFPDLSSYNPLTKDCSHNSQSSSSITAPNLALPLPSGSSLNTPDTTLIVSHALCNPEPHFTSYSLTNTNDTLTVSPIPDTNPTITTNDSHTVIPISVTDHTASTTVHSTASEPSALSEPSATFIAPPVAPLTSTHSMKTHAKSGIFKLKGAWSLVPPPPSKNIVGCKWVYKLKHKSDGFISRLVLTLAASLNWPFRQLDVRNAFLHGTLQEEVYMTQPPGYIHPHFPSHVCRLHKSLYGLKQAPRSWFESFTGQLLHLGFSTSSADSFLFIFQDKQVIAYLLLYVDDIVLTSNTLAYLDQLIKSFSSVFELKDLGNLLTSLVFRYLKGTLNHGLAFTPGPMTLSVYTDADWVGDPSDRRSTSGFLVYLGSNPITWSAKKQATVSCSSIESEYRALAIAATELCWLLTLLHDLGVYLCDTPIIWCDNVSALAIASNLVFHARTKHIEVDFHFVRERVLRKDSAVKFVSTIDQLADIFTKSLPTTRFQCTLYATLPQSGVHWFETSVCGVLEYESSVRDFGEGML</sequence>
<feature type="compositionally biased region" description="Low complexity" evidence="1">
    <location>
        <begin position="206"/>
        <end position="226"/>
    </location>
</feature>
<dbReference type="InterPro" id="IPR043502">
    <property type="entry name" value="DNA/RNA_pol_sf"/>
</dbReference>
<evidence type="ECO:0000256" key="1">
    <source>
        <dbReference type="SAM" id="MobiDB-lite"/>
    </source>
</evidence>
<feature type="compositionally biased region" description="Low complexity" evidence="1">
    <location>
        <begin position="304"/>
        <end position="322"/>
    </location>
</feature>
<dbReference type="InterPro" id="IPR013103">
    <property type="entry name" value="RVT_2"/>
</dbReference>
<protein>
    <recommendedName>
        <fullName evidence="2">Reverse transcriptase Ty1/copia-type domain-containing protein</fullName>
    </recommendedName>
</protein>
<dbReference type="CDD" id="cd09272">
    <property type="entry name" value="RNase_HI_RT_Ty1"/>
    <property type="match status" value="1"/>
</dbReference>
<name>A0A2N9EEA1_FAGSY</name>
<accession>A0A2N9EEA1</accession>
<dbReference type="PANTHER" id="PTHR11439:SF455">
    <property type="entry name" value="RLK (RECEPTOR-LIKE PROTEIN KINASE) 8, PUTATIVE-RELATED"/>
    <property type="match status" value="1"/>
</dbReference>
<dbReference type="PANTHER" id="PTHR11439">
    <property type="entry name" value="GAG-POL-RELATED RETROTRANSPOSON"/>
    <property type="match status" value="1"/>
</dbReference>
<dbReference type="Pfam" id="PF07727">
    <property type="entry name" value="RVT_2"/>
    <property type="match status" value="1"/>
</dbReference>
<feature type="domain" description="Reverse transcriptase Ty1/copia-type" evidence="2">
    <location>
        <begin position="535"/>
        <end position="671"/>
    </location>
</feature>
<organism evidence="3">
    <name type="scientific">Fagus sylvatica</name>
    <name type="common">Beechnut</name>
    <dbReference type="NCBI Taxonomy" id="28930"/>
    <lineage>
        <taxon>Eukaryota</taxon>
        <taxon>Viridiplantae</taxon>
        <taxon>Streptophyta</taxon>
        <taxon>Embryophyta</taxon>
        <taxon>Tracheophyta</taxon>
        <taxon>Spermatophyta</taxon>
        <taxon>Magnoliopsida</taxon>
        <taxon>eudicotyledons</taxon>
        <taxon>Gunneridae</taxon>
        <taxon>Pentapetalae</taxon>
        <taxon>rosids</taxon>
        <taxon>fabids</taxon>
        <taxon>Fagales</taxon>
        <taxon>Fagaceae</taxon>
        <taxon>Fagus</taxon>
    </lineage>
</organism>
<feature type="region of interest" description="Disordered" evidence="1">
    <location>
        <begin position="304"/>
        <end position="330"/>
    </location>
</feature>
<reference evidence="3" key="1">
    <citation type="submission" date="2018-02" db="EMBL/GenBank/DDBJ databases">
        <authorList>
            <person name="Cohen D.B."/>
            <person name="Kent A.D."/>
        </authorList>
    </citation>
    <scope>NUCLEOTIDE SEQUENCE</scope>
</reference>
<dbReference type="Pfam" id="PF14223">
    <property type="entry name" value="Retrotran_gag_2"/>
    <property type="match status" value="1"/>
</dbReference>
<gene>
    <name evidence="3" type="ORF">FSB_LOCUS957</name>
</gene>
<evidence type="ECO:0000259" key="2">
    <source>
        <dbReference type="Pfam" id="PF07727"/>
    </source>
</evidence>